<keyword evidence="1" id="KW-0812">Transmembrane</keyword>
<feature type="transmembrane region" description="Helical" evidence="1">
    <location>
        <begin position="122"/>
        <end position="141"/>
    </location>
</feature>
<reference evidence="5" key="1">
    <citation type="submission" date="2012-12" db="EMBL/GenBank/DDBJ databases">
        <authorList>
            <person name="Hellsten U."/>
            <person name="Grimwood J."/>
            <person name="Chapman J.A."/>
            <person name="Shapiro H."/>
            <person name="Aerts A."/>
            <person name="Otillar R.P."/>
            <person name="Terry A.Y."/>
            <person name="Boore J.L."/>
            <person name="Simakov O."/>
            <person name="Marletaz F."/>
            <person name="Cho S.-J."/>
            <person name="Edsinger-Gonzales E."/>
            <person name="Havlak P."/>
            <person name="Kuo D.-H."/>
            <person name="Larsson T."/>
            <person name="Lv J."/>
            <person name="Arendt D."/>
            <person name="Savage R."/>
            <person name="Osoegawa K."/>
            <person name="de Jong P."/>
            <person name="Lindberg D.R."/>
            <person name="Seaver E.C."/>
            <person name="Weisblat D.A."/>
            <person name="Putnam N.H."/>
            <person name="Grigoriev I.V."/>
            <person name="Rokhsar D.S."/>
        </authorList>
    </citation>
    <scope>NUCLEOTIDE SEQUENCE</scope>
</reference>
<keyword evidence="5" id="KW-1185">Reference proteome</keyword>
<keyword evidence="2" id="KW-0732">Signal</keyword>
<feature type="signal peptide" evidence="2">
    <location>
        <begin position="1"/>
        <end position="21"/>
    </location>
</feature>
<evidence type="ECO:0000313" key="3">
    <source>
        <dbReference type="EMBL" id="ESO04468.1"/>
    </source>
</evidence>
<evidence type="ECO:0008006" key="6">
    <source>
        <dbReference type="Google" id="ProtNLM"/>
    </source>
</evidence>
<dbReference type="AlphaFoldDB" id="T1F607"/>
<dbReference type="Proteomes" id="UP000015101">
    <property type="component" value="Unassembled WGS sequence"/>
</dbReference>
<gene>
    <name evidence="4" type="primary">20204256</name>
    <name evidence="3" type="ORF">HELRODRAFT_172855</name>
</gene>
<dbReference type="HOGENOM" id="CLU_1306065_0_0_1"/>
<protein>
    <recommendedName>
        <fullName evidence="6">Antistasin-like domain-containing protein</fullName>
    </recommendedName>
</protein>
<feature type="transmembrane region" description="Helical" evidence="1">
    <location>
        <begin position="148"/>
        <end position="165"/>
    </location>
</feature>
<evidence type="ECO:0000313" key="4">
    <source>
        <dbReference type="EnsemblMetazoa" id="HelroP172855"/>
    </source>
</evidence>
<name>T1F607_HELRO</name>
<evidence type="ECO:0000313" key="5">
    <source>
        <dbReference type="Proteomes" id="UP000015101"/>
    </source>
</evidence>
<dbReference type="GeneID" id="20204256"/>
<feature type="chain" id="PRO_5010980265" description="Antistasin-like domain-containing protein" evidence="2">
    <location>
        <begin position="22"/>
        <end position="211"/>
    </location>
</feature>
<keyword evidence="1" id="KW-1133">Transmembrane helix</keyword>
<dbReference type="OrthoDB" id="10021323at2759"/>
<dbReference type="InParanoid" id="T1F607"/>
<dbReference type="EMBL" id="KB096502">
    <property type="protein sequence ID" value="ESO04468.1"/>
    <property type="molecule type" value="Genomic_DNA"/>
</dbReference>
<reference evidence="4" key="3">
    <citation type="submission" date="2015-06" db="UniProtKB">
        <authorList>
            <consortium name="EnsemblMetazoa"/>
        </authorList>
    </citation>
    <scope>IDENTIFICATION</scope>
</reference>
<evidence type="ECO:0000256" key="1">
    <source>
        <dbReference type="SAM" id="Phobius"/>
    </source>
</evidence>
<proteinExistence type="predicted"/>
<organism evidence="4 5">
    <name type="scientific">Helobdella robusta</name>
    <name type="common">Californian leech</name>
    <dbReference type="NCBI Taxonomy" id="6412"/>
    <lineage>
        <taxon>Eukaryota</taxon>
        <taxon>Metazoa</taxon>
        <taxon>Spiralia</taxon>
        <taxon>Lophotrochozoa</taxon>
        <taxon>Annelida</taxon>
        <taxon>Clitellata</taxon>
        <taxon>Hirudinea</taxon>
        <taxon>Rhynchobdellida</taxon>
        <taxon>Glossiphoniidae</taxon>
        <taxon>Helobdella</taxon>
    </lineage>
</organism>
<dbReference type="EnsemblMetazoa" id="HelroT172855">
    <property type="protein sequence ID" value="HelroP172855"/>
    <property type="gene ID" value="HelroG172855"/>
</dbReference>
<keyword evidence="1" id="KW-0472">Membrane</keyword>
<reference evidence="3 5" key="2">
    <citation type="journal article" date="2013" name="Nature">
        <title>Insights into bilaterian evolution from three spiralian genomes.</title>
        <authorList>
            <person name="Simakov O."/>
            <person name="Marletaz F."/>
            <person name="Cho S.J."/>
            <person name="Edsinger-Gonzales E."/>
            <person name="Havlak P."/>
            <person name="Hellsten U."/>
            <person name="Kuo D.H."/>
            <person name="Larsson T."/>
            <person name="Lv J."/>
            <person name="Arendt D."/>
            <person name="Savage R."/>
            <person name="Osoegawa K."/>
            <person name="de Jong P."/>
            <person name="Grimwood J."/>
            <person name="Chapman J.A."/>
            <person name="Shapiro H."/>
            <person name="Aerts A."/>
            <person name="Otillar R.P."/>
            <person name="Terry A.Y."/>
            <person name="Boore J.L."/>
            <person name="Grigoriev I.V."/>
            <person name="Lindberg D.R."/>
            <person name="Seaver E.C."/>
            <person name="Weisblat D.A."/>
            <person name="Putnam N.H."/>
            <person name="Rokhsar D.S."/>
        </authorList>
    </citation>
    <scope>NUCLEOTIDE SEQUENCE</scope>
</reference>
<dbReference type="RefSeq" id="XP_009017737.1">
    <property type="nucleotide sequence ID" value="XM_009019489.1"/>
</dbReference>
<dbReference type="CTD" id="20204256"/>
<accession>T1F607</accession>
<dbReference type="EMBL" id="AMQM01004381">
    <property type="status" value="NOT_ANNOTATED_CDS"/>
    <property type="molecule type" value="Genomic_DNA"/>
</dbReference>
<evidence type="ECO:0000256" key="2">
    <source>
        <dbReference type="SAM" id="SignalP"/>
    </source>
</evidence>
<dbReference type="KEGG" id="hro:HELRODRAFT_172855"/>
<sequence length="211" mass="24439">MLFPSVKLIVLVSVLVAVLYAECPMMKCHPCNSGFLYDEKGCRTCECVDRCERFECPPGKVCKEIEIRCIRAPCYNIARCALLFWRKYIVLCNAFYRNVLETNLICLILEITLQQNSQQQKVSVGICPFLSCLILQCALVFYIWYQRIIAVEPVSLCMCFVYLMWDPLSPNSRKTARLSIGTHLPELRDDSFIRFHLKFNEALNRKQSKLA</sequence>